<name>A0A1S1Z4E4_FLAPC</name>
<evidence type="ECO:0000313" key="3">
    <source>
        <dbReference type="Proteomes" id="UP000179797"/>
    </source>
</evidence>
<evidence type="ECO:0000256" key="1">
    <source>
        <dbReference type="SAM" id="SignalP"/>
    </source>
</evidence>
<gene>
    <name evidence="2" type="ORF">NH26_18295</name>
</gene>
<dbReference type="AlphaFoldDB" id="A0A1S1Z4E4"/>
<dbReference type="RefSeq" id="WP_044223350.1">
    <property type="nucleotide sequence ID" value="NZ_JRYR02000001.1"/>
</dbReference>
<keyword evidence="3" id="KW-1185">Reference proteome</keyword>
<keyword evidence="1" id="KW-0732">Signal</keyword>
<dbReference type="EMBL" id="JRYR02000001">
    <property type="protein sequence ID" value="OHX68156.1"/>
    <property type="molecule type" value="Genomic_DNA"/>
</dbReference>
<sequence length="137" mass="15012">MTNLSKLIVLIFLGVVASSFKAIPTEEASTYFINPILQVTVMDDRGNVVEGASVTIYETEDDAWDEENGIEAKTKTNQNGRVKFTKGLKEKAYYVVAKKGKLVSEDGLKSTKLKKNKVNKVNVIIGADKGVSVPKMN</sequence>
<organism evidence="2 3">
    <name type="scientific">Flammeovirga pacifica</name>
    <dbReference type="NCBI Taxonomy" id="915059"/>
    <lineage>
        <taxon>Bacteria</taxon>
        <taxon>Pseudomonadati</taxon>
        <taxon>Bacteroidota</taxon>
        <taxon>Cytophagia</taxon>
        <taxon>Cytophagales</taxon>
        <taxon>Flammeovirgaceae</taxon>
        <taxon>Flammeovirga</taxon>
    </lineage>
</organism>
<dbReference type="STRING" id="915059.NH26_18295"/>
<evidence type="ECO:0008006" key="4">
    <source>
        <dbReference type="Google" id="ProtNLM"/>
    </source>
</evidence>
<dbReference type="OrthoDB" id="981026at2"/>
<dbReference type="Proteomes" id="UP000179797">
    <property type="component" value="Unassembled WGS sequence"/>
</dbReference>
<dbReference type="Gene3D" id="2.60.40.10">
    <property type="entry name" value="Immunoglobulins"/>
    <property type="match status" value="1"/>
</dbReference>
<reference evidence="2 3" key="1">
    <citation type="journal article" date="2012" name="Int. J. Syst. Evol. Microbiol.">
        <title>Flammeovirga pacifica sp. nov., isolated from deep-sea sediment.</title>
        <authorList>
            <person name="Xu H."/>
            <person name="Fu Y."/>
            <person name="Yang N."/>
            <person name="Ding Z."/>
            <person name="Lai Q."/>
            <person name="Zeng R."/>
        </authorList>
    </citation>
    <scope>NUCLEOTIDE SEQUENCE [LARGE SCALE GENOMIC DNA]</scope>
    <source>
        <strain evidence="3">DSM 24597 / LMG 26175 / WPAGA1</strain>
    </source>
</reference>
<protein>
    <recommendedName>
        <fullName evidence="4">Prealbumin-like fold domain-containing protein</fullName>
    </recommendedName>
</protein>
<feature type="signal peptide" evidence="1">
    <location>
        <begin position="1"/>
        <end position="22"/>
    </location>
</feature>
<proteinExistence type="predicted"/>
<feature type="chain" id="PRO_5010182115" description="Prealbumin-like fold domain-containing protein" evidence="1">
    <location>
        <begin position="23"/>
        <end position="137"/>
    </location>
</feature>
<comment type="caution">
    <text evidence="2">The sequence shown here is derived from an EMBL/GenBank/DDBJ whole genome shotgun (WGS) entry which is preliminary data.</text>
</comment>
<dbReference type="InterPro" id="IPR013783">
    <property type="entry name" value="Ig-like_fold"/>
</dbReference>
<evidence type="ECO:0000313" key="2">
    <source>
        <dbReference type="EMBL" id="OHX68156.1"/>
    </source>
</evidence>
<accession>A0A1S1Z4E4</accession>